<evidence type="ECO:0000313" key="15">
    <source>
        <dbReference type="Proteomes" id="UP000019132"/>
    </source>
</evidence>
<evidence type="ECO:0000256" key="4">
    <source>
        <dbReference type="ARBA" id="ARBA00022475"/>
    </source>
</evidence>
<keyword evidence="5 13" id="KW-0812">Transmembrane</keyword>
<evidence type="ECO:0000256" key="11">
    <source>
        <dbReference type="ARBA" id="ARBA00023201"/>
    </source>
</evidence>
<organism evidence="14 15">
    <name type="scientific">Globisporangium ultimum (strain ATCC 200006 / CBS 805.95 / DAOM BR144)</name>
    <name type="common">Pythium ultimum</name>
    <dbReference type="NCBI Taxonomy" id="431595"/>
    <lineage>
        <taxon>Eukaryota</taxon>
        <taxon>Sar</taxon>
        <taxon>Stramenopiles</taxon>
        <taxon>Oomycota</taxon>
        <taxon>Peronosporomycetes</taxon>
        <taxon>Pythiales</taxon>
        <taxon>Pythiaceae</taxon>
        <taxon>Globisporangium</taxon>
    </lineage>
</organism>
<dbReference type="InterPro" id="IPR050277">
    <property type="entry name" value="Sodium:Solute_Symporter"/>
</dbReference>
<sequence>MGPVLGLGASAAAVADPMGATTGIGGVDLALCVVYLFSVLCVGFYFTLKERRDREKLRQLRLRAAADQRHKTKTNTNSDVSDEQVLEEYYLGGRRIPWWALGIADVSSYIDISGTMINTALVYALGVKGMYIEIRGGLCLFLAFQLAYTGKLSRRCPVKTRGEWIKFRFGSRRDGILLRTTIAFTSMVNGILAVTYFAVGGGKFFTEFISIPSWLGLPPEFWAALFLMIVAILYTIASGFTTVVYTDVYQSLFIFTSFVIVAVMGMTVTLPDHFSVFLPIKNQGHGEPTRMLEVEYSKSSWLSAIPPQSLGLPDEAAYSMYNSFGLIIGSYLLLQTMRSASGPGGSGLQSVLATKSEKEVRSQTFLAMALLALRWAFSGGVAVMAIQYTLEKHHTGFVMDPERVVPVVIAKMLPVGIKGFVLASLLAAALTTFDTSINSSSAYWTVDIYHALINPQASESQLLWHARASTLFVMVSGLLLSLYVDTINRIWGFMSIAMAGGFVWPFFFSWYWSRFNAYSCLCGVLSGFIAAFSTFIFAPLLPEFTAFLIISCVSFVVSIGVCLLTRPASDSVLRQFYRFARPPGAWYGVKHMCFTQDTVEDINKENRLDLTCTGLIAATQLALYLFAVSVVAKAWTQSLVLLLVMCVLAPIVYLKWYKKLQDRPVGLQKSDLNAELLE</sequence>
<comment type="subcellular location">
    <subcellularLocation>
        <location evidence="1">Cell membrane</location>
        <topology evidence="1">Multi-pass membrane protein</topology>
    </subcellularLocation>
</comment>
<feature type="transmembrane region" description="Helical" evidence="13">
    <location>
        <begin position="408"/>
        <end position="430"/>
    </location>
</feature>
<dbReference type="GO" id="GO:0005298">
    <property type="term" value="F:proline:sodium symporter activity"/>
    <property type="evidence" value="ECO:0007669"/>
    <property type="project" value="TreeGrafter"/>
</dbReference>
<reference evidence="15" key="2">
    <citation type="submission" date="2010-04" db="EMBL/GenBank/DDBJ databases">
        <authorList>
            <person name="Buell R."/>
            <person name="Hamilton J."/>
            <person name="Hostetler J."/>
        </authorList>
    </citation>
    <scope>NUCLEOTIDE SEQUENCE [LARGE SCALE GENOMIC DNA]</scope>
    <source>
        <strain evidence="15">DAOM:BR144</strain>
    </source>
</reference>
<keyword evidence="6" id="KW-0769">Symport</keyword>
<feature type="transmembrane region" description="Helical" evidence="13">
    <location>
        <begin position="365"/>
        <end position="388"/>
    </location>
</feature>
<feature type="transmembrane region" description="Helical" evidence="13">
    <location>
        <begin position="634"/>
        <end position="654"/>
    </location>
</feature>
<evidence type="ECO:0000256" key="10">
    <source>
        <dbReference type="ARBA" id="ARBA00023136"/>
    </source>
</evidence>
<dbReference type="PANTHER" id="PTHR48086">
    <property type="entry name" value="SODIUM/PROLINE SYMPORTER-RELATED"/>
    <property type="match status" value="1"/>
</dbReference>
<evidence type="ECO:0000256" key="13">
    <source>
        <dbReference type="SAM" id="Phobius"/>
    </source>
</evidence>
<feature type="transmembrane region" description="Helical" evidence="13">
    <location>
        <begin position="176"/>
        <end position="201"/>
    </location>
</feature>
<keyword evidence="8" id="KW-0915">Sodium</keyword>
<dbReference type="eggNOG" id="KOG2349">
    <property type="taxonomic scope" value="Eukaryota"/>
</dbReference>
<name>K3WBU1_GLOUD</name>
<dbReference type="Pfam" id="PF00474">
    <property type="entry name" value="SSF"/>
    <property type="match status" value="1"/>
</dbReference>
<dbReference type="GO" id="GO:0015824">
    <property type="term" value="P:proline transport"/>
    <property type="evidence" value="ECO:0007669"/>
    <property type="project" value="TreeGrafter"/>
</dbReference>
<feature type="transmembrane region" description="Helical" evidence="13">
    <location>
        <begin position="462"/>
        <end position="484"/>
    </location>
</feature>
<feature type="transmembrane region" description="Helical" evidence="13">
    <location>
        <begin position="490"/>
        <end position="511"/>
    </location>
</feature>
<dbReference type="InterPro" id="IPR001734">
    <property type="entry name" value="Na/solute_symporter"/>
</dbReference>
<evidence type="ECO:0000256" key="1">
    <source>
        <dbReference type="ARBA" id="ARBA00004651"/>
    </source>
</evidence>
<keyword evidence="9" id="KW-0406">Ion transport</keyword>
<dbReference type="InParanoid" id="K3WBU1"/>
<dbReference type="AlphaFoldDB" id="K3WBU1"/>
<dbReference type="VEuPathDB" id="FungiDB:PYU1_G002429"/>
<feature type="transmembrane region" description="Helical" evidence="13">
    <location>
        <begin position="221"/>
        <end position="245"/>
    </location>
</feature>
<evidence type="ECO:0000256" key="12">
    <source>
        <dbReference type="RuleBase" id="RU362091"/>
    </source>
</evidence>
<dbReference type="STRING" id="431595.K3WBU1"/>
<feature type="transmembrane region" description="Helical" evidence="13">
    <location>
        <begin position="610"/>
        <end position="628"/>
    </location>
</feature>
<dbReference type="GO" id="GO:0005886">
    <property type="term" value="C:plasma membrane"/>
    <property type="evidence" value="ECO:0007669"/>
    <property type="project" value="UniProtKB-SubCell"/>
</dbReference>
<keyword evidence="3" id="KW-0813">Transport</keyword>
<proteinExistence type="inferred from homology"/>
<feature type="transmembrane region" description="Helical" evidence="13">
    <location>
        <begin position="252"/>
        <end position="270"/>
    </location>
</feature>
<feature type="transmembrane region" description="Helical" evidence="13">
    <location>
        <begin position="518"/>
        <end position="538"/>
    </location>
</feature>
<dbReference type="InterPro" id="IPR038377">
    <property type="entry name" value="Na/Glc_symporter_sf"/>
</dbReference>
<evidence type="ECO:0000256" key="7">
    <source>
        <dbReference type="ARBA" id="ARBA00022989"/>
    </source>
</evidence>
<dbReference type="HOGENOM" id="CLU_019510_1_0_1"/>
<keyword evidence="11" id="KW-0739">Sodium transport</keyword>
<evidence type="ECO:0000313" key="14">
    <source>
        <dbReference type="EnsemblProtists" id="PYU1_T002432"/>
    </source>
</evidence>
<reference evidence="14" key="3">
    <citation type="submission" date="2014-11" db="UniProtKB">
        <authorList>
            <consortium name="EnsemblProtists"/>
        </authorList>
    </citation>
    <scope>IDENTIFICATION</scope>
    <source>
        <strain evidence="14">DAOM BR144</strain>
    </source>
</reference>
<dbReference type="PROSITE" id="PS50283">
    <property type="entry name" value="NA_SOLUT_SYMP_3"/>
    <property type="match status" value="1"/>
</dbReference>
<dbReference type="PANTHER" id="PTHR48086:SF3">
    <property type="entry name" value="SODIUM_PROLINE SYMPORTER"/>
    <property type="match status" value="1"/>
</dbReference>
<evidence type="ECO:0000256" key="5">
    <source>
        <dbReference type="ARBA" id="ARBA00022692"/>
    </source>
</evidence>
<dbReference type="EnsemblProtists" id="PYU1_T002432">
    <property type="protein sequence ID" value="PYU1_T002432"/>
    <property type="gene ID" value="PYU1_G002429"/>
</dbReference>
<evidence type="ECO:0000256" key="8">
    <source>
        <dbReference type="ARBA" id="ARBA00023053"/>
    </source>
</evidence>
<evidence type="ECO:0000256" key="9">
    <source>
        <dbReference type="ARBA" id="ARBA00023065"/>
    </source>
</evidence>
<keyword evidence="15" id="KW-1185">Reference proteome</keyword>
<protein>
    <submittedName>
        <fullName evidence="14">Uncharacterized protein</fullName>
    </submittedName>
</protein>
<reference evidence="15" key="1">
    <citation type="journal article" date="2010" name="Genome Biol.">
        <title>Genome sequence of the necrotrophic plant pathogen Pythium ultimum reveals original pathogenicity mechanisms and effector repertoire.</title>
        <authorList>
            <person name="Levesque C.A."/>
            <person name="Brouwer H."/>
            <person name="Cano L."/>
            <person name="Hamilton J.P."/>
            <person name="Holt C."/>
            <person name="Huitema E."/>
            <person name="Raffaele S."/>
            <person name="Robideau G.P."/>
            <person name="Thines M."/>
            <person name="Win J."/>
            <person name="Zerillo M.M."/>
            <person name="Beakes G.W."/>
            <person name="Boore J.L."/>
            <person name="Busam D."/>
            <person name="Dumas B."/>
            <person name="Ferriera S."/>
            <person name="Fuerstenberg S.I."/>
            <person name="Gachon C.M."/>
            <person name="Gaulin E."/>
            <person name="Govers F."/>
            <person name="Grenville-Briggs L."/>
            <person name="Horner N."/>
            <person name="Hostetler J."/>
            <person name="Jiang R.H."/>
            <person name="Johnson J."/>
            <person name="Krajaejun T."/>
            <person name="Lin H."/>
            <person name="Meijer H.J."/>
            <person name="Moore B."/>
            <person name="Morris P."/>
            <person name="Phuntmart V."/>
            <person name="Puiu D."/>
            <person name="Shetty J."/>
            <person name="Stajich J.E."/>
            <person name="Tripathy S."/>
            <person name="Wawra S."/>
            <person name="van West P."/>
            <person name="Whitty B.R."/>
            <person name="Coutinho P.M."/>
            <person name="Henrissat B."/>
            <person name="Martin F."/>
            <person name="Thomas P.D."/>
            <person name="Tyler B.M."/>
            <person name="De Vries R.P."/>
            <person name="Kamoun S."/>
            <person name="Yandell M."/>
            <person name="Tisserat N."/>
            <person name="Buell C.R."/>
        </authorList>
    </citation>
    <scope>NUCLEOTIDE SEQUENCE</scope>
    <source>
        <strain evidence="15">DAOM:BR144</strain>
    </source>
</reference>
<dbReference type="Gene3D" id="1.20.1730.10">
    <property type="entry name" value="Sodium/glucose cotransporter"/>
    <property type="match status" value="1"/>
</dbReference>
<keyword evidence="4" id="KW-1003">Cell membrane</keyword>
<feature type="transmembrane region" description="Helical" evidence="13">
    <location>
        <begin position="25"/>
        <end position="48"/>
    </location>
</feature>
<dbReference type="GO" id="GO:0015193">
    <property type="term" value="F:L-proline transmembrane transporter activity"/>
    <property type="evidence" value="ECO:0007669"/>
    <property type="project" value="TreeGrafter"/>
</dbReference>
<evidence type="ECO:0000256" key="3">
    <source>
        <dbReference type="ARBA" id="ARBA00022448"/>
    </source>
</evidence>
<dbReference type="OMA" id="PWGFWKP"/>
<keyword evidence="10 13" id="KW-0472">Membrane</keyword>
<comment type="similarity">
    <text evidence="2 12">Belongs to the sodium:solute symporter (SSF) (TC 2.A.21) family.</text>
</comment>
<keyword evidence="7 13" id="KW-1133">Transmembrane helix</keyword>
<dbReference type="Proteomes" id="UP000019132">
    <property type="component" value="Unassembled WGS sequence"/>
</dbReference>
<evidence type="ECO:0000256" key="2">
    <source>
        <dbReference type="ARBA" id="ARBA00006434"/>
    </source>
</evidence>
<feature type="transmembrane region" description="Helical" evidence="13">
    <location>
        <begin position="316"/>
        <end position="334"/>
    </location>
</feature>
<feature type="transmembrane region" description="Helical" evidence="13">
    <location>
        <begin position="544"/>
        <end position="564"/>
    </location>
</feature>
<evidence type="ECO:0000256" key="6">
    <source>
        <dbReference type="ARBA" id="ARBA00022847"/>
    </source>
</evidence>
<accession>K3WBU1</accession>